<organism evidence="5 6">
    <name type="scientific">Catenovulum sediminis</name>
    <dbReference type="NCBI Taxonomy" id="1740262"/>
    <lineage>
        <taxon>Bacteria</taxon>
        <taxon>Pseudomonadati</taxon>
        <taxon>Pseudomonadota</taxon>
        <taxon>Gammaproteobacteria</taxon>
        <taxon>Alteromonadales</taxon>
        <taxon>Alteromonadaceae</taxon>
        <taxon>Catenovulum</taxon>
    </lineage>
</organism>
<evidence type="ECO:0000313" key="5">
    <source>
        <dbReference type="EMBL" id="MER2491756.1"/>
    </source>
</evidence>
<dbReference type="InterPro" id="IPR036388">
    <property type="entry name" value="WH-like_DNA-bd_sf"/>
</dbReference>
<dbReference type="PANTHER" id="PTHR36842:SF1">
    <property type="entry name" value="PROTEIN TOLB"/>
    <property type="match status" value="1"/>
</dbReference>
<evidence type="ECO:0000259" key="4">
    <source>
        <dbReference type="PROSITE" id="PS51755"/>
    </source>
</evidence>
<dbReference type="InterPro" id="IPR001867">
    <property type="entry name" value="OmpR/PhoB-type_DNA-bd"/>
</dbReference>
<feature type="transmembrane region" description="Helical" evidence="3">
    <location>
        <begin position="131"/>
        <end position="154"/>
    </location>
</feature>
<keyword evidence="3" id="KW-1133">Transmembrane helix</keyword>
<dbReference type="InterPro" id="IPR011042">
    <property type="entry name" value="6-blade_b-propeller_TolB-like"/>
</dbReference>
<keyword evidence="3" id="KW-0472">Membrane</keyword>
<evidence type="ECO:0000256" key="2">
    <source>
        <dbReference type="PROSITE-ProRule" id="PRU01091"/>
    </source>
</evidence>
<dbReference type="Pfam" id="PF00486">
    <property type="entry name" value="Trans_reg_C"/>
    <property type="match status" value="1"/>
</dbReference>
<keyword evidence="3" id="KW-0812">Transmembrane</keyword>
<dbReference type="PROSITE" id="PS51755">
    <property type="entry name" value="OMPR_PHOB"/>
    <property type="match status" value="1"/>
</dbReference>
<keyword evidence="6" id="KW-1185">Reference proteome</keyword>
<feature type="DNA-binding region" description="OmpR/PhoB-type" evidence="2">
    <location>
        <begin position="20"/>
        <end position="118"/>
    </location>
</feature>
<dbReference type="InterPro" id="IPR016032">
    <property type="entry name" value="Sig_transdc_resp-reg_C-effctor"/>
</dbReference>
<dbReference type="SUPFAM" id="SSF82171">
    <property type="entry name" value="DPP6 N-terminal domain-like"/>
    <property type="match status" value="1"/>
</dbReference>
<dbReference type="EMBL" id="JBELOE010000150">
    <property type="protein sequence ID" value="MER2491756.1"/>
    <property type="molecule type" value="Genomic_DNA"/>
</dbReference>
<evidence type="ECO:0000256" key="3">
    <source>
        <dbReference type="SAM" id="Phobius"/>
    </source>
</evidence>
<evidence type="ECO:0000313" key="6">
    <source>
        <dbReference type="Proteomes" id="UP001467690"/>
    </source>
</evidence>
<evidence type="ECO:0000256" key="1">
    <source>
        <dbReference type="ARBA" id="ARBA00023125"/>
    </source>
</evidence>
<dbReference type="Gene3D" id="2.120.10.30">
    <property type="entry name" value="TolB, C-terminal domain"/>
    <property type="match status" value="2"/>
</dbReference>
<name>A0ABV1RG61_9ALTE</name>
<sequence>MLNCGVILSRLVKNLVAPHNSGYFIGKWYVEPHTRSLKNQDTEYKLPPNIMETLAILAQNYGQVVSKETLHQHVWGNTIVSDDSISKAIAELRRYLNDSAKEPKYIETVTKKGYRLIIEPRSQAAKTQNRTFIKAPVVSSIFVFLIISIIATYITKKQHSTSINFSQLWLNNQMYHEHYANYDNSGRFLVSQIHKNNMEGIAIRDLQLETYTELFSDKLYHYIRPKISPSGQELAFFKISNDSTAKTCELIVYTFLSKNSRSVANCMNFLKESFSWSHDNTAMYLSIDNRQSFEKGQAKPKNPNALFTIGRLNIATGRINQIIRAQSTTNPLIHPVANKDDQLIVYIEYNLSSEQSYIKVFNKATQKISKIYSVQGFIHDIKWSPDDTNLYYSTAHNVNSGLWLLDIHSKEVKQIKQDKITNFDFHPNGQSIAISSLEVWSSVYSASKNHHDAFNWEDVLNPKYNIDSIDINYAGDQLLMLAHKDGSSKLWQYDLISKVFTEVNFPSPETKSSPKWSSDGKKIAFITHAENDLASLIVLLSDPPYNTLARITNVNSFSWLNNSNQIMISQPEPDIQTSIYTINTQELTPVTKQYFYRFAALSENEIVFQPTYASALNYAFFTQGKVSNQYSISPDNMLNEWYIRDRLLTVHYDVDNTPEIVQLPINKNTFELLKKHDKRSRIKFTVDKSGNKIIFLTNTVANRQVYTLKPVLSN</sequence>
<protein>
    <submittedName>
        <fullName evidence="5">Winged helix-turn-helix domain-containing protein</fullName>
    </submittedName>
</protein>
<reference evidence="5 6" key="1">
    <citation type="submission" date="2024-06" db="EMBL/GenBank/DDBJ databases">
        <authorList>
            <person name="Chen R.Y."/>
        </authorList>
    </citation>
    <scope>NUCLEOTIDE SEQUENCE [LARGE SCALE GENOMIC DNA]</scope>
    <source>
        <strain evidence="5 6">D2</strain>
    </source>
</reference>
<accession>A0ABV1RG61</accession>
<dbReference type="Proteomes" id="UP001467690">
    <property type="component" value="Unassembled WGS sequence"/>
</dbReference>
<dbReference type="Gene3D" id="1.10.10.10">
    <property type="entry name" value="Winged helix-like DNA-binding domain superfamily/Winged helix DNA-binding domain"/>
    <property type="match status" value="1"/>
</dbReference>
<dbReference type="SUPFAM" id="SSF46894">
    <property type="entry name" value="C-terminal effector domain of the bipartite response regulators"/>
    <property type="match status" value="1"/>
</dbReference>
<proteinExistence type="predicted"/>
<dbReference type="PANTHER" id="PTHR36842">
    <property type="entry name" value="PROTEIN TOLB HOMOLOG"/>
    <property type="match status" value="1"/>
</dbReference>
<gene>
    <name evidence="5" type="ORF">ABS311_07655</name>
</gene>
<feature type="domain" description="OmpR/PhoB-type" evidence="4">
    <location>
        <begin position="20"/>
        <end position="118"/>
    </location>
</feature>
<comment type="caution">
    <text evidence="5">The sequence shown here is derived from an EMBL/GenBank/DDBJ whole genome shotgun (WGS) entry which is preliminary data.</text>
</comment>
<dbReference type="SMART" id="SM00862">
    <property type="entry name" value="Trans_reg_C"/>
    <property type="match status" value="1"/>
</dbReference>
<keyword evidence="1 2" id="KW-0238">DNA-binding</keyword>
<dbReference type="CDD" id="cd00383">
    <property type="entry name" value="trans_reg_C"/>
    <property type="match status" value="1"/>
</dbReference>